<dbReference type="InterPro" id="IPR009057">
    <property type="entry name" value="Homeodomain-like_sf"/>
</dbReference>
<dbReference type="Gene3D" id="3.20.80.10">
    <property type="entry name" value="Regulatory factor, effector binding domain"/>
    <property type="match status" value="1"/>
</dbReference>
<sequence>MNMLNSFNRTMDYIESVLDDEIDEKEVARISRYSFALFSRLFSILTGYTLSEYVRFRKLSRAAADLRNTNEKVIDIALKYGYESPDSFAAAFKKFHNASPSEIKEGKEFTSFLPLRLSLTVTGGNMMKVKIEKKEAFTVAGLKETVSATTDFPSLWKKLYSRIPHSQLAKLGNGQSFGVCTEVSDCKDFTYIAAYDLRGAQCREKARELGLSVLEIPQAEYAVVTLEGAVPGCIHAGWKFVMENFFPEHGFRHAGSPDFEVYSEGDMDSPAYKMELWVPIVKE</sequence>
<dbReference type="Gene3D" id="1.10.10.60">
    <property type="entry name" value="Homeodomain-like"/>
    <property type="match status" value="2"/>
</dbReference>
<keyword evidence="2" id="KW-0238">DNA-binding</keyword>
<dbReference type="InterPro" id="IPR020449">
    <property type="entry name" value="Tscrpt_reg_AraC-type_HTH"/>
</dbReference>
<reference evidence="5" key="2">
    <citation type="journal article" date="2021" name="Microbiol. Resour. Announc.">
        <title>Complete Genome Sequences of Three Human Oral Treponema parvum Isolates.</title>
        <authorList>
            <person name="Zeng H."/>
            <person name="Watt R.M."/>
        </authorList>
    </citation>
    <scope>NUCLEOTIDE SEQUENCE</scope>
    <source>
        <strain evidence="5">ATCC 700773</strain>
    </source>
</reference>
<reference evidence="5" key="1">
    <citation type="submission" date="2020-05" db="EMBL/GenBank/DDBJ databases">
        <authorList>
            <person name="Zeng H."/>
            <person name="Chan Y.K."/>
            <person name="Watt R.M."/>
        </authorList>
    </citation>
    <scope>NUCLEOTIDE SEQUENCE</scope>
    <source>
        <strain evidence="5">ATCC 700773</strain>
    </source>
</reference>
<dbReference type="Proteomes" id="UP000671995">
    <property type="component" value="Chromosome"/>
</dbReference>
<dbReference type="EMBL" id="CP054257">
    <property type="protein sequence ID" value="QTQ11530.1"/>
    <property type="molecule type" value="Genomic_DNA"/>
</dbReference>
<accession>A0A975EZH6</accession>
<evidence type="ECO:0000256" key="1">
    <source>
        <dbReference type="ARBA" id="ARBA00023015"/>
    </source>
</evidence>
<dbReference type="PANTHER" id="PTHR47504">
    <property type="entry name" value="RIGHT ORIGIN-BINDING PROTEIN"/>
    <property type="match status" value="1"/>
</dbReference>
<dbReference type="SMART" id="SM00342">
    <property type="entry name" value="HTH_ARAC"/>
    <property type="match status" value="1"/>
</dbReference>
<evidence type="ECO:0000313" key="6">
    <source>
        <dbReference type="Proteomes" id="UP000671995"/>
    </source>
</evidence>
<organism evidence="5 6">
    <name type="scientific">Treponema parvum</name>
    <dbReference type="NCBI Taxonomy" id="138851"/>
    <lineage>
        <taxon>Bacteria</taxon>
        <taxon>Pseudomonadati</taxon>
        <taxon>Spirochaetota</taxon>
        <taxon>Spirochaetia</taxon>
        <taxon>Spirochaetales</taxon>
        <taxon>Treponemataceae</taxon>
        <taxon>Treponema</taxon>
    </lineage>
</organism>
<dbReference type="InterPro" id="IPR011256">
    <property type="entry name" value="Reg_factor_effector_dom_sf"/>
</dbReference>
<dbReference type="GO" id="GO:0003700">
    <property type="term" value="F:DNA-binding transcription factor activity"/>
    <property type="evidence" value="ECO:0007669"/>
    <property type="project" value="InterPro"/>
</dbReference>
<dbReference type="PANTHER" id="PTHR47504:SF5">
    <property type="entry name" value="RIGHT ORIGIN-BINDING PROTEIN"/>
    <property type="match status" value="1"/>
</dbReference>
<feature type="domain" description="HTH araC/xylS-type" evidence="4">
    <location>
        <begin position="8"/>
        <end position="106"/>
    </location>
</feature>
<dbReference type="GO" id="GO:0043565">
    <property type="term" value="F:sequence-specific DNA binding"/>
    <property type="evidence" value="ECO:0007669"/>
    <property type="project" value="InterPro"/>
</dbReference>
<evidence type="ECO:0000256" key="3">
    <source>
        <dbReference type="ARBA" id="ARBA00023163"/>
    </source>
</evidence>
<dbReference type="InterPro" id="IPR029442">
    <property type="entry name" value="GyrI-like"/>
</dbReference>
<dbReference type="InterPro" id="IPR050959">
    <property type="entry name" value="MarA-like"/>
</dbReference>
<evidence type="ECO:0000313" key="5">
    <source>
        <dbReference type="EMBL" id="QTQ11530.1"/>
    </source>
</evidence>
<dbReference type="InterPro" id="IPR018062">
    <property type="entry name" value="HTH_AraC-typ_CS"/>
</dbReference>
<keyword evidence="1" id="KW-0805">Transcription regulation</keyword>
<evidence type="ECO:0000256" key="2">
    <source>
        <dbReference type="ARBA" id="ARBA00023125"/>
    </source>
</evidence>
<gene>
    <name evidence="5" type="ORF">HRI96_04510</name>
</gene>
<dbReference type="PROSITE" id="PS01124">
    <property type="entry name" value="HTH_ARAC_FAMILY_2"/>
    <property type="match status" value="1"/>
</dbReference>
<proteinExistence type="predicted"/>
<evidence type="ECO:0000259" key="4">
    <source>
        <dbReference type="PROSITE" id="PS01124"/>
    </source>
</evidence>
<keyword evidence="3" id="KW-0804">Transcription</keyword>
<name>A0A975EZH6_9SPIR</name>
<dbReference type="InterPro" id="IPR018060">
    <property type="entry name" value="HTH_AraC"/>
</dbReference>
<dbReference type="Pfam" id="PF12833">
    <property type="entry name" value="HTH_18"/>
    <property type="match status" value="1"/>
</dbReference>
<protein>
    <submittedName>
        <fullName evidence="5">AraC family transcriptional regulator</fullName>
    </submittedName>
</protein>
<dbReference type="SUPFAM" id="SSF46689">
    <property type="entry name" value="Homeodomain-like"/>
    <property type="match status" value="2"/>
</dbReference>
<dbReference type="PRINTS" id="PR00032">
    <property type="entry name" value="HTHARAC"/>
</dbReference>
<dbReference type="AlphaFoldDB" id="A0A975EZH6"/>
<dbReference type="InterPro" id="IPR010499">
    <property type="entry name" value="AraC_E-bd"/>
</dbReference>
<dbReference type="SUPFAM" id="SSF55136">
    <property type="entry name" value="Probable bacterial effector-binding domain"/>
    <property type="match status" value="1"/>
</dbReference>
<dbReference type="PROSITE" id="PS00041">
    <property type="entry name" value="HTH_ARAC_FAMILY_1"/>
    <property type="match status" value="1"/>
</dbReference>
<dbReference type="SMART" id="SM00871">
    <property type="entry name" value="AraC_E_bind"/>
    <property type="match status" value="1"/>
</dbReference>
<dbReference type="Pfam" id="PF06445">
    <property type="entry name" value="GyrI-like"/>
    <property type="match status" value="1"/>
</dbReference>